<keyword evidence="10" id="KW-1185">Reference proteome</keyword>
<feature type="transmembrane region" description="Helical" evidence="8">
    <location>
        <begin position="141"/>
        <end position="163"/>
    </location>
</feature>
<dbReference type="InterPro" id="IPR037294">
    <property type="entry name" value="ABC_BtuC-like"/>
</dbReference>
<feature type="transmembrane region" description="Helical" evidence="8">
    <location>
        <begin position="268"/>
        <end position="289"/>
    </location>
</feature>
<evidence type="ECO:0000256" key="7">
    <source>
        <dbReference type="ARBA" id="ARBA00023136"/>
    </source>
</evidence>
<feature type="transmembrane region" description="Helical" evidence="8">
    <location>
        <begin position="189"/>
        <end position="207"/>
    </location>
</feature>
<keyword evidence="6 8" id="KW-1133">Transmembrane helix</keyword>
<evidence type="ECO:0000256" key="5">
    <source>
        <dbReference type="ARBA" id="ARBA00022692"/>
    </source>
</evidence>
<comment type="caution">
    <text evidence="9">The sequence shown here is derived from an EMBL/GenBank/DDBJ whole genome shotgun (WGS) entry which is preliminary data.</text>
</comment>
<feature type="transmembrane region" description="Helical" evidence="8">
    <location>
        <begin position="90"/>
        <end position="108"/>
    </location>
</feature>
<evidence type="ECO:0000256" key="3">
    <source>
        <dbReference type="ARBA" id="ARBA00022448"/>
    </source>
</evidence>
<dbReference type="RefSeq" id="WP_285674263.1">
    <property type="nucleotide sequence ID" value="NZ_BSYI01000049.1"/>
</dbReference>
<accession>A0ABQ6LSJ0</accession>
<dbReference type="EMBL" id="BSYI01000049">
    <property type="protein sequence ID" value="GMG85036.1"/>
    <property type="molecule type" value="Genomic_DNA"/>
</dbReference>
<evidence type="ECO:0000313" key="10">
    <source>
        <dbReference type="Proteomes" id="UP001239909"/>
    </source>
</evidence>
<dbReference type="Proteomes" id="UP001239909">
    <property type="component" value="Unassembled WGS sequence"/>
</dbReference>
<evidence type="ECO:0000256" key="4">
    <source>
        <dbReference type="ARBA" id="ARBA00022475"/>
    </source>
</evidence>
<dbReference type="CDD" id="cd06550">
    <property type="entry name" value="TM_ABC_iron-siderophores_like"/>
    <property type="match status" value="1"/>
</dbReference>
<feature type="transmembrane region" description="Helical" evidence="8">
    <location>
        <begin position="227"/>
        <end position="256"/>
    </location>
</feature>
<dbReference type="PANTHER" id="PTHR30472">
    <property type="entry name" value="FERRIC ENTEROBACTIN TRANSPORT SYSTEM PERMEASE PROTEIN"/>
    <property type="match status" value="1"/>
</dbReference>
<dbReference type="SUPFAM" id="SSF81345">
    <property type="entry name" value="ABC transporter involved in vitamin B12 uptake, BtuC"/>
    <property type="match status" value="1"/>
</dbReference>
<gene>
    <name evidence="9" type="ORF">LNKW23_42520</name>
</gene>
<evidence type="ECO:0000256" key="2">
    <source>
        <dbReference type="ARBA" id="ARBA00007935"/>
    </source>
</evidence>
<dbReference type="Pfam" id="PF01032">
    <property type="entry name" value="FecCD"/>
    <property type="match status" value="1"/>
</dbReference>
<comment type="subcellular location">
    <subcellularLocation>
        <location evidence="1">Cell membrane</location>
        <topology evidence="1">Multi-pass membrane protein</topology>
    </subcellularLocation>
</comment>
<evidence type="ECO:0000313" key="9">
    <source>
        <dbReference type="EMBL" id="GMG85036.1"/>
    </source>
</evidence>
<organism evidence="9 10">
    <name type="scientific">Paralimibaculum aggregatum</name>
    <dbReference type="NCBI Taxonomy" id="3036245"/>
    <lineage>
        <taxon>Bacteria</taxon>
        <taxon>Pseudomonadati</taxon>
        <taxon>Pseudomonadota</taxon>
        <taxon>Alphaproteobacteria</taxon>
        <taxon>Rhodobacterales</taxon>
        <taxon>Paracoccaceae</taxon>
        <taxon>Paralimibaculum</taxon>
    </lineage>
</organism>
<evidence type="ECO:0000256" key="8">
    <source>
        <dbReference type="SAM" id="Phobius"/>
    </source>
</evidence>
<feature type="transmembrane region" description="Helical" evidence="8">
    <location>
        <begin position="114"/>
        <end position="132"/>
    </location>
</feature>
<feature type="transmembrane region" description="Helical" evidence="8">
    <location>
        <begin position="56"/>
        <end position="78"/>
    </location>
</feature>
<proteinExistence type="inferred from homology"/>
<evidence type="ECO:0000256" key="1">
    <source>
        <dbReference type="ARBA" id="ARBA00004651"/>
    </source>
</evidence>
<feature type="transmembrane region" description="Helical" evidence="8">
    <location>
        <begin position="301"/>
        <end position="318"/>
    </location>
</feature>
<keyword evidence="7 8" id="KW-0472">Membrane</keyword>
<dbReference type="PANTHER" id="PTHR30472:SF27">
    <property type="entry name" value="PETROBACTIN IMPORT SYSTEM PERMEASE PROTEIN YCLN"/>
    <property type="match status" value="1"/>
</dbReference>
<name>A0ABQ6LSJ0_9RHOB</name>
<dbReference type="InterPro" id="IPR000522">
    <property type="entry name" value="ABC_transptr_permease_BtuC"/>
</dbReference>
<comment type="similarity">
    <text evidence="2">Belongs to the binding-protein-dependent transport system permease family. FecCD subfamily.</text>
</comment>
<protein>
    <submittedName>
        <fullName evidence="9">Iron chelate uptake ABC transporter family permease subunit</fullName>
    </submittedName>
</protein>
<keyword evidence="3" id="KW-0813">Transport</keyword>
<reference evidence="9 10" key="1">
    <citation type="submission" date="2023-04" db="EMBL/GenBank/DDBJ databases">
        <title>Marinoamorphus aggregata gen. nov., sp. Nov., isolate from tissue of brittle star Ophioplocus japonicus.</title>
        <authorList>
            <person name="Kawano K."/>
            <person name="Sawayama S."/>
            <person name="Nakagawa S."/>
        </authorList>
    </citation>
    <scope>NUCLEOTIDE SEQUENCE [LARGE SCALE GENOMIC DNA]</scope>
    <source>
        <strain evidence="9 10">NKW23</strain>
    </source>
</reference>
<sequence>MPTAEPRAGRHAALALAGLALLAGASLFVGAAPLSASALLADGEGARMLMLSRLPRTLACLLTGAAMAIAGLVMQMLARNRFVEPSTVGSAQGAALGLLAVTLVWPAAGLAAKMLAASLASLAGTAAFLAMVRRLPVTQPLLVPLAGLAWGAILGAAATFIAWETDLMQFLEIWLNGEFSGVVQGRYEILWLTGIFAAAAYLLADRFTIAGLGRDAAVGLGLRYERVLLLGLLIVAAVTALTVVTVGMIPFVGLVVPNLVRMGAGDNIRAALPLVALAGAGAVLAADLVGRLVIHPFEVPAATVFGVIGAGVFVWLIVTRRGHGA</sequence>
<evidence type="ECO:0000256" key="6">
    <source>
        <dbReference type="ARBA" id="ARBA00022989"/>
    </source>
</evidence>
<dbReference type="Gene3D" id="1.10.3470.10">
    <property type="entry name" value="ABC transporter involved in vitamin B12 uptake, BtuC"/>
    <property type="match status" value="1"/>
</dbReference>
<keyword evidence="5 8" id="KW-0812">Transmembrane</keyword>
<keyword evidence="4" id="KW-1003">Cell membrane</keyword>